<feature type="domain" description="Glycosyl transferase family 4" evidence="2">
    <location>
        <begin position="26"/>
        <end position="191"/>
    </location>
</feature>
<dbReference type="AlphaFoldDB" id="A0A964WSA1"/>
<dbReference type="GO" id="GO:0016757">
    <property type="term" value="F:glycosyltransferase activity"/>
    <property type="evidence" value="ECO:0007669"/>
    <property type="project" value="TreeGrafter"/>
</dbReference>
<dbReference type="SUPFAM" id="SSF53756">
    <property type="entry name" value="UDP-Glycosyltransferase/glycogen phosphorylase"/>
    <property type="match status" value="1"/>
</dbReference>
<evidence type="ECO:0000259" key="2">
    <source>
        <dbReference type="Pfam" id="PF12000"/>
    </source>
</evidence>
<keyword evidence="4" id="KW-1185">Reference proteome</keyword>
<organism evidence="3 4">
    <name type="scientific">Propylenella binzhouense</name>
    <dbReference type="NCBI Taxonomy" id="2555902"/>
    <lineage>
        <taxon>Bacteria</taxon>
        <taxon>Pseudomonadati</taxon>
        <taxon>Pseudomonadota</taxon>
        <taxon>Alphaproteobacteria</taxon>
        <taxon>Hyphomicrobiales</taxon>
        <taxon>Propylenellaceae</taxon>
        <taxon>Propylenella</taxon>
    </lineage>
</organism>
<sequence length="418" mass="45666">MPAALFVHTNFPAQFGFVAERLRKEGWAVAAIASATGRPVAGIPLLRWQMTRGTTENIFRPAVRAEADLLRGRAAVECAKALSGRGFRPDLVIGHPGWGETTFLKEVFPAARQVAYAEFYYRSQGADVGFDPEFGPLSLDERCVVAAKNATLAMAYAEADRIVAPTPFQAGLLPPSLHARLSIIHEGVDTGQARPDPAAAVRLPDGRVLDRSRPVVTFVNRRFEPLRGFHVFLRALPTLLERVPEAEVLLVGSDQRGGYGPAAPEGTTWKARMLAEVGPRLDMRRVHFTGPLPHAEMLAALAVSAAHVYYTYPFVLSWSLLEAMACEALVICSDTAPLRDVIEPGRNGLLLDFFDVDALSEALIEACLRPDAFRRLRVRARETILERFDRARHGLPAWLALANGLVPARDGARGGRPG</sequence>
<keyword evidence="1" id="KW-0808">Transferase</keyword>
<dbReference type="Pfam" id="PF13692">
    <property type="entry name" value="Glyco_trans_1_4"/>
    <property type="match status" value="1"/>
</dbReference>
<name>A0A964WSA1_9HYPH</name>
<protein>
    <submittedName>
        <fullName evidence="3">Glycosyltransferase</fullName>
    </submittedName>
</protein>
<dbReference type="PANTHER" id="PTHR46401:SF2">
    <property type="entry name" value="GLYCOSYLTRANSFERASE WBBK-RELATED"/>
    <property type="match status" value="1"/>
</dbReference>
<gene>
    <name evidence="3" type="ORF">E4O86_03305</name>
</gene>
<dbReference type="Proteomes" id="UP000773614">
    <property type="component" value="Unassembled WGS sequence"/>
</dbReference>
<reference evidence="3" key="1">
    <citation type="submission" date="2019-03" db="EMBL/GenBank/DDBJ databases">
        <title>Afifella sp. nov., isolated from activated sludge.</title>
        <authorList>
            <person name="Li Q."/>
            <person name="Liu Y."/>
        </authorList>
    </citation>
    <scope>NUCLEOTIDE SEQUENCE</scope>
    <source>
        <strain evidence="3">L72</strain>
    </source>
</reference>
<accession>A0A964WSA1</accession>
<dbReference type="EMBL" id="SPKJ01000005">
    <property type="protein sequence ID" value="MYZ46747.1"/>
    <property type="molecule type" value="Genomic_DNA"/>
</dbReference>
<evidence type="ECO:0000256" key="1">
    <source>
        <dbReference type="ARBA" id="ARBA00022679"/>
    </source>
</evidence>
<dbReference type="RefSeq" id="WP_161139081.1">
    <property type="nucleotide sequence ID" value="NZ_SPKJ01000005.1"/>
</dbReference>
<dbReference type="GO" id="GO:0009103">
    <property type="term" value="P:lipopolysaccharide biosynthetic process"/>
    <property type="evidence" value="ECO:0007669"/>
    <property type="project" value="TreeGrafter"/>
</dbReference>
<proteinExistence type="predicted"/>
<evidence type="ECO:0000313" key="4">
    <source>
        <dbReference type="Proteomes" id="UP000773614"/>
    </source>
</evidence>
<dbReference type="InterPro" id="IPR022623">
    <property type="entry name" value="Glyco_trans_4"/>
</dbReference>
<comment type="caution">
    <text evidence="3">The sequence shown here is derived from an EMBL/GenBank/DDBJ whole genome shotgun (WGS) entry which is preliminary data.</text>
</comment>
<dbReference type="OrthoDB" id="9793726at2"/>
<dbReference type="Gene3D" id="3.40.50.2000">
    <property type="entry name" value="Glycogen Phosphorylase B"/>
    <property type="match status" value="2"/>
</dbReference>
<dbReference type="Pfam" id="PF12000">
    <property type="entry name" value="Glyco_trans_4_3"/>
    <property type="match status" value="1"/>
</dbReference>
<dbReference type="PANTHER" id="PTHR46401">
    <property type="entry name" value="GLYCOSYLTRANSFERASE WBBK-RELATED"/>
    <property type="match status" value="1"/>
</dbReference>
<evidence type="ECO:0000313" key="3">
    <source>
        <dbReference type="EMBL" id="MYZ46747.1"/>
    </source>
</evidence>